<dbReference type="PANTHER" id="PTHR33223">
    <property type="entry name" value="CCHC-TYPE DOMAIN-CONTAINING PROTEIN"/>
    <property type="match status" value="1"/>
</dbReference>
<proteinExistence type="predicted"/>
<protein>
    <submittedName>
        <fullName evidence="2">Retrotransposon gag domain-containing protein</fullName>
    </submittedName>
</protein>
<gene>
    <name evidence="2" type="ORF">Fot_34919</name>
</gene>
<dbReference type="InterPro" id="IPR005162">
    <property type="entry name" value="Retrotrans_gag_dom"/>
</dbReference>
<sequence length="176" mass="20381">MFEWRKVESTPGEHHMSLITITKMKEMALPNPLSKMMTMMTFLSLKRFRISPIHLGFVRPKLENNIPIPLCFIRPKLENNTRRGDNMYHLTNYKTKMKLKNASLAPKCQTFYMTLTVSAERWYLKLKSGSIRSWPQLKKAFMSAFVGHTLGEAPTTRLNAIGQGLSETVKSYFNTF</sequence>
<evidence type="ECO:0000259" key="1">
    <source>
        <dbReference type="Pfam" id="PF03732"/>
    </source>
</evidence>
<evidence type="ECO:0000313" key="3">
    <source>
        <dbReference type="Proteomes" id="UP001604277"/>
    </source>
</evidence>
<dbReference type="PANTHER" id="PTHR33223:SF10">
    <property type="entry name" value="AMINOTRANSFERASE-LIKE PLANT MOBILE DOMAIN-CONTAINING PROTEIN"/>
    <property type="match status" value="1"/>
</dbReference>
<dbReference type="Proteomes" id="UP001604277">
    <property type="component" value="Unassembled WGS sequence"/>
</dbReference>
<reference evidence="3" key="1">
    <citation type="submission" date="2024-07" db="EMBL/GenBank/DDBJ databases">
        <title>Two chromosome-level genome assemblies of Korean endemic species Abeliophyllum distichum and Forsythia ovata (Oleaceae).</title>
        <authorList>
            <person name="Jang H."/>
        </authorList>
    </citation>
    <scope>NUCLEOTIDE SEQUENCE [LARGE SCALE GENOMIC DNA]</scope>
</reference>
<dbReference type="EMBL" id="JBFOLJ010000010">
    <property type="protein sequence ID" value="KAL2501071.1"/>
    <property type="molecule type" value="Genomic_DNA"/>
</dbReference>
<dbReference type="Pfam" id="PF03732">
    <property type="entry name" value="Retrotrans_gag"/>
    <property type="match status" value="1"/>
</dbReference>
<comment type="caution">
    <text evidence="2">The sequence shown here is derived from an EMBL/GenBank/DDBJ whole genome shotgun (WGS) entry which is preliminary data.</text>
</comment>
<feature type="domain" description="Retrotransposon gag" evidence="1">
    <location>
        <begin position="111"/>
        <end position="176"/>
    </location>
</feature>
<keyword evidence="3" id="KW-1185">Reference proteome</keyword>
<name>A0ABD1SK48_9LAMI</name>
<evidence type="ECO:0000313" key="2">
    <source>
        <dbReference type="EMBL" id="KAL2501071.1"/>
    </source>
</evidence>
<dbReference type="AlphaFoldDB" id="A0ABD1SK48"/>
<accession>A0ABD1SK48</accession>
<organism evidence="2 3">
    <name type="scientific">Forsythia ovata</name>
    <dbReference type="NCBI Taxonomy" id="205694"/>
    <lineage>
        <taxon>Eukaryota</taxon>
        <taxon>Viridiplantae</taxon>
        <taxon>Streptophyta</taxon>
        <taxon>Embryophyta</taxon>
        <taxon>Tracheophyta</taxon>
        <taxon>Spermatophyta</taxon>
        <taxon>Magnoliopsida</taxon>
        <taxon>eudicotyledons</taxon>
        <taxon>Gunneridae</taxon>
        <taxon>Pentapetalae</taxon>
        <taxon>asterids</taxon>
        <taxon>lamiids</taxon>
        <taxon>Lamiales</taxon>
        <taxon>Oleaceae</taxon>
        <taxon>Forsythieae</taxon>
        <taxon>Forsythia</taxon>
    </lineage>
</organism>